<dbReference type="AlphaFoldDB" id="A0AAN5CR71"/>
<sequence>FSGAIPMFDKCDEKECHTFEESAPVKLSKITANPASATGTLGIDLDTSDLNKWIVTIARNGGEQCKFSIGGHEFPCWIGASQQQDVDGVTLTRLRDGVDDKGIKYEKYEIAAKNGDSVVDALQLYVQ</sequence>
<feature type="non-terminal residue" evidence="1">
    <location>
        <position position="1"/>
    </location>
</feature>
<evidence type="ECO:0000313" key="1">
    <source>
        <dbReference type="EMBL" id="GMR49221.1"/>
    </source>
</evidence>
<reference evidence="2" key="1">
    <citation type="submission" date="2022-10" db="EMBL/GenBank/DDBJ databases">
        <title>Genome assembly of Pristionchus species.</title>
        <authorList>
            <person name="Yoshida K."/>
            <person name="Sommer R.J."/>
        </authorList>
    </citation>
    <scope>NUCLEOTIDE SEQUENCE [LARGE SCALE GENOMIC DNA]</scope>
    <source>
        <strain evidence="2">RS5460</strain>
    </source>
</reference>
<dbReference type="Proteomes" id="UP001328107">
    <property type="component" value="Unassembled WGS sequence"/>
</dbReference>
<accession>A0AAN5CR71</accession>
<evidence type="ECO:0000313" key="2">
    <source>
        <dbReference type="Proteomes" id="UP001328107"/>
    </source>
</evidence>
<keyword evidence="2" id="KW-1185">Reference proteome</keyword>
<feature type="non-terminal residue" evidence="1">
    <location>
        <position position="127"/>
    </location>
</feature>
<proteinExistence type="predicted"/>
<protein>
    <submittedName>
        <fullName evidence="1">Uncharacterized protein</fullName>
    </submittedName>
</protein>
<dbReference type="EMBL" id="BTRK01000004">
    <property type="protein sequence ID" value="GMR49221.1"/>
    <property type="molecule type" value="Genomic_DNA"/>
</dbReference>
<comment type="caution">
    <text evidence="1">The sequence shown here is derived from an EMBL/GenBank/DDBJ whole genome shotgun (WGS) entry which is preliminary data.</text>
</comment>
<name>A0AAN5CR71_9BILA</name>
<gene>
    <name evidence="1" type="ORF">PMAYCL1PPCAC_19416</name>
</gene>
<organism evidence="1 2">
    <name type="scientific">Pristionchus mayeri</name>
    <dbReference type="NCBI Taxonomy" id="1317129"/>
    <lineage>
        <taxon>Eukaryota</taxon>
        <taxon>Metazoa</taxon>
        <taxon>Ecdysozoa</taxon>
        <taxon>Nematoda</taxon>
        <taxon>Chromadorea</taxon>
        <taxon>Rhabditida</taxon>
        <taxon>Rhabditina</taxon>
        <taxon>Diplogasteromorpha</taxon>
        <taxon>Diplogasteroidea</taxon>
        <taxon>Neodiplogasteridae</taxon>
        <taxon>Pristionchus</taxon>
    </lineage>
</organism>